<dbReference type="InterPro" id="IPR036901">
    <property type="entry name" value="Asp/Orn_carbamoylTrfase_sf"/>
</dbReference>
<dbReference type="PROSITE" id="PS00097">
    <property type="entry name" value="CARBAMOYLTRANSFERASE"/>
    <property type="match status" value="1"/>
</dbReference>
<organism evidence="7">
    <name type="scientific">hydrothermal vent metagenome</name>
    <dbReference type="NCBI Taxonomy" id="652676"/>
    <lineage>
        <taxon>unclassified sequences</taxon>
        <taxon>metagenomes</taxon>
        <taxon>ecological metagenomes</taxon>
    </lineage>
</organism>
<evidence type="ECO:0000256" key="3">
    <source>
        <dbReference type="ARBA" id="ARBA00022679"/>
    </source>
</evidence>
<dbReference type="SUPFAM" id="SSF53671">
    <property type="entry name" value="Aspartate/ornithine carbamoyltransferase"/>
    <property type="match status" value="1"/>
</dbReference>
<dbReference type="NCBIfam" id="TIGR00658">
    <property type="entry name" value="orni_carb_tr"/>
    <property type="match status" value="1"/>
</dbReference>
<proteinExistence type="inferred from homology"/>
<evidence type="ECO:0000256" key="2">
    <source>
        <dbReference type="ARBA" id="ARBA00013007"/>
    </source>
</evidence>
<dbReference type="GO" id="GO:0042450">
    <property type="term" value="P:L-arginine biosynthetic process via ornithine"/>
    <property type="evidence" value="ECO:0007669"/>
    <property type="project" value="TreeGrafter"/>
</dbReference>
<dbReference type="PANTHER" id="PTHR45753">
    <property type="entry name" value="ORNITHINE CARBAMOYLTRANSFERASE, MITOCHONDRIAL"/>
    <property type="match status" value="1"/>
</dbReference>
<dbReference type="InterPro" id="IPR024904">
    <property type="entry name" value="OTCase_ArgI"/>
</dbReference>
<keyword evidence="3 7" id="KW-0808">Transferase</keyword>
<dbReference type="InterPro" id="IPR002292">
    <property type="entry name" value="Orn/put_carbamltrans"/>
</dbReference>
<dbReference type="Gene3D" id="3.40.50.1370">
    <property type="entry name" value="Aspartate/ornithine carbamoyltransferase"/>
    <property type="match status" value="2"/>
</dbReference>
<dbReference type="InterPro" id="IPR006130">
    <property type="entry name" value="Asp/Orn_carbamoylTrfase"/>
</dbReference>
<dbReference type="FunFam" id="3.40.50.1370:FF:000008">
    <property type="entry name" value="Ornithine carbamoyltransferase"/>
    <property type="match status" value="1"/>
</dbReference>
<dbReference type="Pfam" id="PF02729">
    <property type="entry name" value="OTCace_N"/>
    <property type="match status" value="1"/>
</dbReference>
<dbReference type="GO" id="GO:0004585">
    <property type="term" value="F:ornithine carbamoyltransferase activity"/>
    <property type="evidence" value="ECO:0007669"/>
    <property type="project" value="UniProtKB-EC"/>
</dbReference>
<evidence type="ECO:0000313" key="7">
    <source>
        <dbReference type="EMBL" id="VAX29883.1"/>
    </source>
</evidence>
<dbReference type="PANTHER" id="PTHR45753:SF3">
    <property type="entry name" value="ORNITHINE TRANSCARBAMYLASE, MITOCHONDRIAL"/>
    <property type="match status" value="1"/>
</dbReference>
<dbReference type="PRINTS" id="PR00102">
    <property type="entry name" value="OTCASE"/>
</dbReference>
<accession>A0A3B1CZF3</accession>
<dbReference type="AlphaFoldDB" id="A0A3B1CZF3"/>
<dbReference type="NCBIfam" id="NF001986">
    <property type="entry name" value="PRK00779.1"/>
    <property type="match status" value="1"/>
</dbReference>
<dbReference type="HAMAP" id="MF_01109">
    <property type="entry name" value="OTCase"/>
    <property type="match status" value="1"/>
</dbReference>
<feature type="domain" description="Aspartate/ornithine carbamoyltransferase carbamoyl-P binding" evidence="6">
    <location>
        <begin position="4"/>
        <end position="141"/>
    </location>
</feature>
<evidence type="ECO:0000256" key="1">
    <source>
        <dbReference type="ARBA" id="ARBA00007805"/>
    </source>
</evidence>
<comment type="similarity">
    <text evidence="1">Belongs to the aspartate/ornithine carbamoyltransferase superfamily. OTCase family.</text>
</comment>
<dbReference type="GO" id="GO:0016597">
    <property type="term" value="F:amino acid binding"/>
    <property type="evidence" value="ECO:0007669"/>
    <property type="project" value="InterPro"/>
</dbReference>
<dbReference type="InterPro" id="IPR006131">
    <property type="entry name" value="Asp_carbamoyltransf_Asp/Orn-bd"/>
</dbReference>
<protein>
    <recommendedName>
        <fullName evidence="2">ornithine carbamoyltransferase</fullName>
        <ecNumber evidence="2">2.1.3.3</ecNumber>
    </recommendedName>
</protein>
<dbReference type="PRINTS" id="PR00100">
    <property type="entry name" value="AOTCASE"/>
</dbReference>
<reference evidence="7" key="1">
    <citation type="submission" date="2018-06" db="EMBL/GenBank/DDBJ databases">
        <authorList>
            <person name="Zhirakovskaya E."/>
        </authorList>
    </citation>
    <scope>NUCLEOTIDE SEQUENCE</scope>
</reference>
<sequence>MPKRDFLSLAPLSPKDLNWLLLRAEEYKKDFVLLRPLENQVIGLFFEKSSTRTRVSFEVAIKRLGGHPLFLSANDIQVKRGETIADTARVLSSYLDGLVIRTFDQQDLEIWAKNASIPVINGLTDLLHPCQILTDLFTIYQKRGLLKGLKLAYIGDGNNIAHSLLIGGAKTGMQIAVASPKTRQPNKTIFTQAAKLAGESGGSVSIGTDAKEAAKDADILYTDVWVSMGDEDKKASLVKKLKPYQINEALLEQAKSDCLVMHCLPAHRGEEITEAVMEGPNSVIFEQAANRLPVQQAILELLLKK</sequence>
<gene>
    <name evidence="7" type="ORF">MNBD_NITROSPIRAE01-80</name>
</gene>
<evidence type="ECO:0000256" key="4">
    <source>
        <dbReference type="ARBA" id="ARBA00048772"/>
    </source>
</evidence>
<evidence type="ECO:0000259" key="6">
    <source>
        <dbReference type="Pfam" id="PF02729"/>
    </source>
</evidence>
<dbReference type="EMBL" id="UOGF01000056">
    <property type="protein sequence ID" value="VAX29883.1"/>
    <property type="molecule type" value="Genomic_DNA"/>
</dbReference>
<name>A0A3B1CZF3_9ZZZZ</name>
<dbReference type="EC" id="2.1.3.3" evidence="2"/>
<dbReference type="GO" id="GO:0019240">
    <property type="term" value="P:citrulline biosynthetic process"/>
    <property type="evidence" value="ECO:0007669"/>
    <property type="project" value="TreeGrafter"/>
</dbReference>
<comment type="catalytic activity">
    <reaction evidence="4">
        <text>carbamoyl phosphate + L-ornithine = L-citrulline + phosphate + H(+)</text>
        <dbReference type="Rhea" id="RHEA:19513"/>
        <dbReference type="ChEBI" id="CHEBI:15378"/>
        <dbReference type="ChEBI" id="CHEBI:43474"/>
        <dbReference type="ChEBI" id="CHEBI:46911"/>
        <dbReference type="ChEBI" id="CHEBI:57743"/>
        <dbReference type="ChEBI" id="CHEBI:58228"/>
        <dbReference type="EC" id="2.1.3.3"/>
    </reaction>
</comment>
<dbReference type="Pfam" id="PF00185">
    <property type="entry name" value="OTCace"/>
    <property type="match status" value="1"/>
</dbReference>
<evidence type="ECO:0000259" key="5">
    <source>
        <dbReference type="Pfam" id="PF00185"/>
    </source>
</evidence>
<feature type="domain" description="Aspartate/ornithine carbamoyltransferase Asp/Orn-binding" evidence="5">
    <location>
        <begin position="147"/>
        <end position="301"/>
    </location>
</feature>
<dbReference type="InterPro" id="IPR006132">
    <property type="entry name" value="Asp/Orn_carbamoyltranf_P-bd"/>
</dbReference>